<accession>A0A9P0QBB8</accession>
<feature type="compositionally biased region" description="Acidic residues" evidence="1">
    <location>
        <begin position="25"/>
        <end position="34"/>
    </location>
</feature>
<evidence type="ECO:0000256" key="1">
    <source>
        <dbReference type="SAM" id="MobiDB-lite"/>
    </source>
</evidence>
<dbReference type="Proteomes" id="UP001152888">
    <property type="component" value="Unassembled WGS sequence"/>
</dbReference>
<dbReference type="OrthoDB" id="6762366at2759"/>
<keyword evidence="3" id="KW-1185">Reference proteome</keyword>
<comment type="caution">
    <text evidence="2">The sequence shown here is derived from an EMBL/GenBank/DDBJ whole genome shotgun (WGS) entry which is preliminary data.</text>
</comment>
<dbReference type="AlphaFoldDB" id="A0A9P0QBB8"/>
<proteinExistence type="predicted"/>
<organism evidence="2 3">
    <name type="scientific">Acanthoscelides obtectus</name>
    <name type="common">Bean weevil</name>
    <name type="synonym">Bruchus obtectus</name>
    <dbReference type="NCBI Taxonomy" id="200917"/>
    <lineage>
        <taxon>Eukaryota</taxon>
        <taxon>Metazoa</taxon>
        <taxon>Ecdysozoa</taxon>
        <taxon>Arthropoda</taxon>
        <taxon>Hexapoda</taxon>
        <taxon>Insecta</taxon>
        <taxon>Pterygota</taxon>
        <taxon>Neoptera</taxon>
        <taxon>Endopterygota</taxon>
        <taxon>Coleoptera</taxon>
        <taxon>Polyphaga</taxon>
        <taxon>Cucujiformia</taxon>
        <taxon>Chrysomeloidea</taxon>
        <taxon>Chrysomelidae</taxon>
        <taxon>Bruchinae</taxon>
        <taxon>Bruchini</taxon>
        <taxon>Acanthoscelides</taxon>
    </lineage>
</organism>
<reference evidence="2" key="1">
    <citation type="submission" date="2022-03" db="EMBL/GenBank/DDBJ databases">
        <authorList>
            <person name="Sayadi A."/>
        </authorList>
    </citation>
    <scope>NUCLEOTIDE SEQUENCE</scope>
</reference>
<sequence length="84" mass="9506">MIENDDIEAESITLLPPTNACGTITDEDSGDEERLDINNLPGSLMQAEVEVNRNRNEDMWSSEDEIPLSEIRDADWIIRLFNGI</sequence>
<feature type="region of interest" description="Disordered" evidence="1">
    <location>
        <begin position="1"/>
        <end position="34"/>
    </location>
</feature>
<gene>
    <name evidence="2" type="ORF">ACAOBT_LOCUS35381</name>
</gene>
<protein>
    <submittedName>
        <fullName evidence="2">Uncharacterized protein</fullName>
    </submittedName>
</protein>
<dbReference type="EMBL" id="CAKOFQ010008906">
    <property type="protein sequence ID" value="CAH2016467.1"/>
    <property type="molecule type" value="Genomic_DNA"/>
</dbReference>
<name>A0A9P0QBB8_ACAOB</name>
<evidence type="ECO:0000313" key="3">
    <source>
        <dbReference type="Proteomes" id="UP001152888"/>
    </source>
</evidence>
<evidence type="ECO:0000313" key="2">
    <source>
        <dbReference type="EMBL" id="CAH2016467.1"/>
    </source>
</evidence>